<comment type="subcellular location">
    <subcellularLocation>
        <location evidence="1">Membrane</location>
        <topology evidence="1">Multi-pass membrane protein</topology>
    </subcellularLocation>
</comment>
<dbReference type="PANTHER" id="PTHR30576">
    <property type="entry name" value="COLANIC BIOSYNTHESIS UDP-GLUCOSE LIPID CARRIER TRANSFERASE"/>
    <property type="match status" value="1"/>
</dbReference>
<dbReference type="HOGENOM" id="CLU_024920_3_4_9"/>
<reference evidence="9 10" key="2">
    <citation type="submission" date="2012-02" db="EMBL/GenBank/DDBJ databases">
        <title>Improved High-Quality Draft sequence of Eubacterium cellulosolvens 6.</title>
        <authorList>
            <consortium name="US DOE Joint Genome Institute"/>
            <person name="Lucas S."/>
            <person name="Han J."/>
            <person name="Lapidus A."/>
            <person name="Cheng J.-F."/>
            <person name="Goodwin L."/>
            <person name="Pitluck S."/>
            <person name="Peters L."/>
            <person name="Mikhailova N."/>
            <person name="Gu W."/>
            <person name="Detter J.C."/>
            <person name="Han C."/>
            <person name="Tapia R."/>
            <person name="Land M."/>
            <person name="Hauser L."/>
            <person name="Kyrpides N."/>
            <person name="Ivanova N."/>
            <person name="Pagani I."/>
            <person name="Johnson E."/>
            <person name="Mukhopadhyay B."/>
            <person name="Anderson I."/>
            <person name="Woyke T."/>
        </authorList>
    </citation>
    <scope>NUCLEOTIDE SEQUENCE [LARGE SCALE GENOMIC DNA]</scope>
    <source>
        <strain evidence="9 10">6</strain>
    </source>
</reference>
<protein>
    <submittedName>
        <fullName evidence="9">Exopolysaccharide biosynthesis polyprenyl glycosylphosphotransferase</fullName>
    </submittedName>
</protein>
<reference evidence="9 10" key="1">
    <citation type="submission" date="2010-08" db="EMBL/GenBank/DDBJ databases">
        <authorList>
            <consortium name="US DOE Joint Genome Institute (JGI-PGF)"/>
            <person name="Lucas S."/>
            <person name="Copeland A."/>
            <person name="Lapidus A."/>
            <person name="Cheng J.-F."/>
            <person name="Bruce D."/>
            <person name="Goodwin L."/>
            <person name="Pitluck S."/>
            <person name="Land M.L."/>
            <person name="Hauser L."/>
            <person name="Chang Y.-J."/>
            <person name="Anderson I.J."/>
            <person name="Johnson E."/>
            <person name="Mulhopadhyay B."/>
            <person name="Kyrpides N."/>
            <person name="Woyke T.J."/>
        </authorList>
    </citation>
    <scope>NUCLEOTIDE SEQUENCE [LARGE SCALE GENOMIC DNA]</scope>
    <source>
        <strain evidence="9 10">6</strain>
    </source>
</reference>
<accession>I5AV03</accession>
<dbReference type="GO" id="GO:0016020">
    <property type="term" value="C:membrane"/>
    <property type="evidence" value="ECO:0007669"/>
    <property type="project" value="UniProtKB-SubCell"/>
</dbReference>
<evidence type="ECO:0000256" key="1">
    <source>
        <dbReference type="ARBA" id="ARBA00004141"/>
    </source>
</evidence>
<evidence type="ECO:0000259" key="8">
    <source>
        <dbReference type="Pfam" id="PF02397"/>
    </source>
</evidence>
<evidence type="ECO:0000313" key="9">
    <source>
        <dbReference type="EMBL" id="EIM57626.1"/>
    </source>
</evidence>
<evidence type="ECO:0000256" key="7">
    <source>
        <dbReference type="SAM" id="Phobius"/>
    </source>
</evidence>
<dbReference type="PANTHER" id="PTHR30576:SF10">
    <property type="entry name" value="SLL5057 PROTEIN"/>
    <property type="match status" value="1"/>
</dbReference>
<feature type="domain" description="Bacterial sugar transferase" evidence="8">
    <location>
        <begin position="276"/>
        <end position="464"/>
    </location>
</feature>
<dbReference type="AlphaFoldDB" id="I5AV03"/>
<keyword evidence="6 7" id="KW-0472">Membrane</keyword>
<dbReference type="Pfam" id="PF02397">
    <property type="entry name" value="Bac_transf"/>
    <property type="match status" value="1"/>
</dbReference>
<keyword evidence="10" id="KW-1185">Reference proteome</keyword>
<feature type="transmembrane region" description="Helical" evidence="7">
    <location>
        <begin position="107"/>
        <end position="128"/>
    </location>
</feature>
<evidence type="ECO:0000256" key="4">
    <source>
        <dbReference type="ARBA" id="ARBA00022692"/>
    </source>
</evidence>
<proteinExistence type="inferred from homology"/>
<name>I5AV03_EUBC6</name>
<dbReference type="STRING" id="633697.EubceDRAFT1_1851"/>
<feature type="transmembrane region" description="Helical" evidence="7">
    <location>
        <begin position="281"/>
        <end position="304"/>
    </location>
</feature>
<keyword evidence="4 7" id="KW-0812">Transmembrane</keyword>
<evidence type="ECO:0000256" key="6">
    <source>
        <dbReference type="ARBA" id="ARBA00023136"/>
    </source>
</evidence>
<feature type="transmembrane region" description="Helical" evidence="7">
    <location>
        <begin position="38"/>
        <end position="57"/>
    </location>
</feature>
<gene>
    <name evidence="9" type="ORF">EubceDRAFT1_1851</name>
</gene>
<dbReference type="Proteomes" id="UP000005753">
    <property type="component" value="Chromosome"/>
</dbReference>
<dbReference type="GO" id="GO:0016780">
    <property type="term" value="F:phosphotransferase activity, for other substituted phosphate groups"/>
    <property type="evidence" value="ECO:0007669"/>
    <property type="project" value="TreeGrafter"/>
</dbReference>
<dbReference type="InterPro" id="IPR017475">
    <property type="entry name" value="EPS_sugar_tfrase"/>
</dbReference>
<dbReference type="EMBL" id="CM001487">
    <property type="protein sequence ID" value="EIM57626.1"/>
    <property type="molecule type" value="Genomic_DNA"/>
</dbReference>
<evidence type="ECO:0000256" key="2">
    <source>
        <dbReference type="ARBA" id="ARBA00006464"/>
    </source>
</evidence>
<feature type="transmembrane region" description="Helical" evidence="7">
    <location>
        <begin position="5"/>
        <end position="26"/>
    </location>
</feature>
<dbReference type="Pfam" id="PF13727">
    <property type="entry name" value="CoA_binding_3"/>
    <property type="match status" value="1"/>
</dbReference>
<keyword evidence="3 9" id="KW-0808">Transferase</keyword>
<evidence type="ECO:0000256" key="3">
    <source>
        <dbReference type="ARBA" id="ARBA00022679"/>
    </source>
</evidence>
<evidence type="ECO:0000256" key="5">
    <source>
        <dbReference type="ARBA" id="ARBA00022989"/>
    </source>
</evidence>
<organism evidence="9 10">
    <name type="scientific">Eubacterium cellulosolvens (strain ATCC 43171 / JCM 9499 / 6)</name>
    <name type="common">Cillobacterium cellulosolvens</name>
    <dbReference type="NCBI Taxonomy" id="633697"/>
    <lineage>
        <taxon>Bacteria</taxon>
        <taxon>Bacillati</taxon>
        <taxon>Bacillota</taxon>
        <taxon>Clostridia</taxon>
        <taxon>Eubacteriales</taxon>
        <taxon>Eubacteriaceae</taxon>
        <taxon>Eubacterium</taxon>
    </lineage>
</organism>
<dbReference type="InterPro" id="IPR003362">
    <property type="entry name" value="Bact_transf"/>
</dbReference>
<sequence>MQKKIIGIIVDIICMTVSYLTCVRLRFGWLRSPLSGDFSLWGTLLLFVLAYAVMNILMADRKERSDRRTVFSLMRNALLDNVMLTLLLIVIVYLIHTESKISRGFVISFAAMDTLLMILGHLTAGWLFKGYLKRCRKKLVIVANRSNYRFVMDRILEEFDQEYEITGLMIADRTADGFFRICYDGSGRAVIDEKYKDFDEFLKKGVVDEVFMSLPDSDNEQISQLIERLESMGIDSFLTINTFSLGVEEARMENFSKYHVLRFSPRVFSDTDFVMKRILDILGGLVGCVLCLIVGLFVAPAIYIEDPGPVIFKQQRVGRNGRRFTMYKFRSMYQDAEERKKELMAQNEMDGLMFKMKDDPRITKVGKFIRKTSLDEFPQFFNVLMGDMSLVGTRPPTVGEFEMYENHHKRRLSLKPGITGLWQVSGRSEITDFEDVVKLDLEYIDRWSFLFDVQILFRTVAAVFEAKGSE</sequence>
<keyword evidence="5 7" id="KW-1133">Transmembrane helix</keyword>
<comment type="similarity">
    <text evidence="2">Belongs to the bacterial sugar transferase family.</text>
</comment>
<dbReference type="eggNOG" id="COG2148">
    <property type="taxonomic scope" value="Bacteria"/>
</dbReference>
<evidence type="ECO:0000313" key="10">
    <source>
        <dbReference type="Proteomes" id="UP000005753"/>
    </source>
</evidence>
<dbReference type="NCBIfam" id="TIGR03025">
    <property type="entry name" value="EPS_sugtrans"/>
    <property type="match status" value="1"/>
</dbReference>
<feature type="transmembrane region" description="Helical" evidence="7">
    <location>
        <begin position="78"/>
        <end position="95"/>
    </location>
</feature>